<dbReference type="AlphaFoldDB" id="A0A7C4V5I4"/>
<dbReference type="PANTHER" id="PTHR18919">
    <property type="entry name" value="ACETYL-COA C-ACYLTRANSFERASE"/>
    <property type="match status" value="1"/>
</dbReference>
<dbReference type="EMBL" id="DRPZ01000081">
    <property type="protein sequence ID" value="HGY09031.1"/>
    <property type="molecule type" value="Genomic_DNA"/>
</dbReference>
<evidence type="ECO:0000259" key="4">
    <source>
        <dbReference type="Pfam" id="PF00108"/>
    </source>
</evidence>
<gene>
    <name evidence="5" type="ORF">ENK37_03105</name>
</gene>
<name>A0A7C4V5I4_9DEIN</name>
<feature type="domain" description="Thiolase N-terminal" evidence="4">
    <location>
        <begin position="5"/>
        <end position="127"/>
    </location>
</feature>
<dbReference type="InterPro" id="IPR020616">
    <property type="entry name" value="Thiolase_N"/>
</dbReference>
<evidence type="ECO:0000256" key="1">
    <source>
        <dbReference type="ARBA" id="ARBA00010982"/>
    </source>
</evidence>
<protein>
    <submittedName>
        <fullName evidence="5">Acetyl-CoA C-acyltransferase</fullName>
        <ecNumber evidence="5">2.3.1.9</ecNumber>
    </submittedName>
</protein>
<dbReference type="Gene3D" id="3.40.47.10">
    <property type="match status" value="1"/>
</dbReference>
<evidence type="ECO:0000313" key="5">
    <source>
        <dbReference type="EMBL" id="HGY09031.1"/>
    </source>
</evidence>
<keyword evidence="2 5" id="KW-0808">Transferase</keyword>
<evidence type="ECO:0000256" key="2">
    <source>
        <dbReference type="ARBA" id="ARBA00022679"/>
    </source>
</evidence>
<keyword evidence="3 5" id="KW-0012">Acyltransferase</keyword>
<dbReference type="Proteomes" id="UP000885759">
    <property type="component" value="Unassembled WGS sequence"/>
</dbReference>
<dbReference type="PANTHER" id="PTHR18919:SF107">
    <property type="entry name" value="ACETYL-COA ACETYLTRANSFERASE, CYTOSOLIC"/>
    <property type="match status" value="1"/>
</dbReference>
<organism evidence="5">
    <name type="scientific">Oceanithermus profundus</name>
    <dbReference type="NCBI Taxonomy" id="187137"/>
    <lineage>
        <taxon>Bacteria</taxon>
        <taxon>Thermotogati</taxon>
        <taxon>Deinococcota</taxon>
        <taxon>Deinococci</taxon>
        <taxon>Thermales</taxon>
        <taxon>Thermaceae</taxon>
        <taxon>Oceanithermus</taxon>
    </lineage>
</organism>
<dbReference type="Pfam" id="PF00108">
    <property type="entry name" value="Thiolase_N"/>
    <property type="match status" value="1"/>
</dbReference>
<comment type="caution">
    <text evidence="5">The sequence shown here is derived from an EMBL/GenBank/DDBJ whole genome shotgun (WGS) entry which is preliminary data.</text>
</comment>
<dbReference type="EC" id="2.3.1.9" evidence="5"/>
<feature type="non-terminal residue" evidence="5">
    <location>
        <position position="131"/>
    </location>
</feature>
<evidence type="ECO:0000256" key="3">
    <source>
        <dbReference type="ARBA" id="ARBA00023315"/>
    </source>
</evidence>
<reference evidence="5" key="1">
    <citation type="journal article" date="2020" name="mSystems">
        <title>Genome- and Community-Level Interaction Insights into Carbon Utilization and Element Cycling Functions of Hydrothermarchaeota in Hydrothermal Sediment.</title>
        <authorList>
            <person name="Zhou Z."/>
            <person name="Liu Y."/>
            <person name="Xu W."/>
            <person name="Pan J."/>
            <person name="Luo Z.H."/>
            <person name="Li M."/>
        </authorList>
    </citation>
    <scope>NUCLEOTIDE SEQUENCE [LARGE SCALE GENOMIC DNA]</scope>
    <source>
        <strain evidence="5">HyVt-570</strain>
    </source>
</reference>
<accession>A0A7C4V5I4</accession>
<dbReference type="GO" id="GO:0003985">
    <property type="term" value="F:acetyl-CoA C-acetyltransferase activity"/>
    <property type="evidence" value="ECO:0007669"/>
    <property type="project" value="UniProtKB-EC"/>
</dbReference>
<dbReference type="SUPFAM" id="SSF53901">
    <property type="entry name" value="Thiolase-like"/>
    <property type="match status" value="1"/>
</dbReference>
<dbReference type="InterPro" id="IPR016039">
    <property type="entry name" value="Thiolase-like"/>
</dbReference>
<comment type="similarity">
    <text evidence="1">Belongs to the thiolase-like superfamily. Thiolase family.</text>
</comment>
<sequence>MNQDVYIVARARTPIGRFGGSFKDIPPTLLGAHAMKAALERAGLSGADLDLYVFGNVLRAGHGQLLPRQAALAAGIPEQVDGYAVDMVCSSGMMAVMNAAMTIRAGEADLVLAGGMESMSQAAFALSARAR</sequence>
<proteinExistence type="inferred from homology"/>